<feature type="transmembrane region" description="Helical" evidence="1">
    <location>
        <begin position="75"/>
        <end position="93"/>
    </location>
</feature>
<keyword evidence="1" id="KW-0472">Membrane</keyword>
<feature type="transmembrane region" description="Helical" evidence="1">
    <location>
        <begin position="43"/>
        <end position="63"/>
    </location>
</feature>
<dbReference type="RefSeq" id="WP_390221785.1">
    <property type="nucleotide sequence ID" value="NZ_JBHTAA010000001.1"/>
</dbReference>
<gene>
    <name evidence="2" type="ORF">ACFQJC_03095</name>
</gene>
<feature type="transmembrane region" description="Helical" evidence="1">
    <location>
        <begin position="135"/>
        <end position="154"/>
    </location>
</feature>
<organism evidence="2 3">
    <name type="scientific">Haloferax namakaokahaiae</name>
    <dbReference type="NCBI Taxonomy" id="1748331"/>
    <lineage>
        <taxon>Archaea</taxon>
        <taxon>Methanobacteriati</taxon>
        <taxon>Methanobacteriota</taxon>
        <taxon>Stenosarchaea group</taxon>
        <taxon>Halobacteria</taxon>
        <taxon>Halobacteriales</taxon>
        <taxon>Haloferacaceae</taxon>
        <taxon>Haloferax</taxon>
    </lineage>
</organism>
<name>A0ABD5ZBD6_9EURY</name>
<dbReference type="EMBL" id="JBHTAA010000001">
    <property type="protein sequence ID" value="MFC7202486.1"/>
    <property type="molecule type" value="Genomic_DNA"/>
</dbReference>
<proteinExistence type="predicted"/>
<keyword evidence="1" id="KW-1133">Transmembrane helix</keyword>
<sequence length="162" mass="17813">MTGFPTTPESLVNILRSFLIDVWNWALDVIWESISFALSPLSLFGKIGLLLGIGALLLVGIQASRQGYEGRVSQAVALMGFASVLLIIVDFLPSEVLRWLMGFVVLGIIVGAYNLKSYFAGDTESTEWYDTYRRLFGSLTLALILIILALQYVVGIDLPLLP</sequence>
<dbReference type="AlphaFoldDB" id="A0ABD5ZBD6"/>
<protein>
    <submittedName>
        <fullName evidence="2">Uncharacterized protein</fullName>
    </submittedName>
</protein>
<feature type="transmembrane region" description="Helical" evidence="1">
    <location>
        <begin position="99"/>
        <end position="115"/>
    </location>
</feature>
<evidence type="ECO:0000256" key="1">
    <source>
        <dbReference type="SAM" id="Phobius"/>
    </source>
</evidence>
<accession>A0ABD5ZBD6</accession>
<reference evidence="2 3" key="1">
    <citation type="journal article" date="2019" name="Int. J. Syst. Evol. Microbiol.">
        <title>The Global Catalogue of Microorganisms (GCM) 10K type strain sequencing project: providing services to taxonomists for standard genome sequencing and annotation.</title>
        <authorList>
            <consortium name="The Broad Institute Genomics Platform"/>
            <consortium name="The Broad Institute Genome Sequencing Center for Infectious Disease"/>
            <person name="Wu L."/>
            <person name="Ma J."/>
        </authorList>
    </citation>
    <scope>NUCLEOTIDE SEQUENCE [LARGE SCALE GENOMIC DNA]</scope>
    <source>
        <strain evidence="2 3">DSM 29988</strain>
    </source>
</reference>
<comment type="caution">
    <text evidence="2">The sequence shown here is derived from an EMBL/GenBank/DDBJ whole genome shotgun (WGS) entry which is preliminary data.</text>
</comment>
<evidence type="ECO:0000313" key="3">
    <source>
        <dbReference type="Proteomes" id="UP001596481"/>
    </source>
</evidence>
<dbReference type="Proteomes" id="UP001596481">
    <property type="component" value="Unassembled WGS sequence"/>
</dbReference>
<keyword evidence="3" id="KW-1185">Reference proteome</keyword>
<evidence type="ECO:0000313" key="2">
    <source>
        <dbReference type="EMBL" id="MFC7202486.1"/>
    </source>
</evidence>
<keyword evidence="1" id="KW-0812">Transmembrane</keyword>